<keyword evidence="3" id="KW-1185">Reference proteome</keyword>
<dbReference type="EMBL" id="BLLK01000060">
    <property type="protein sequence ID" value="GFH57998.1"/>
    <property type="molecule type" value="Genomic_DNA"/>
</dbReference>
<reference evidence="2 3" key="1">
    <citation type="journal article" date="2021" name="Sci. Rep.">
        <title>The genome of the diatom Chaetoceros tenuissimus carries an ancient integrated fragment of an extant virus.</title>
        <authorList>
            <person name="Hongo Y."/>
            <person name="Kimura K."/>
            <person name="Takaki Y."/>
            <person name="Yoshida Y."/>
            <person name="Baba S."/>
            <person name="Kobayashi G."/>
            <person name="Nagasaki K."/>
            <person name="Hano T."/>
            <person name="Tomaru Y."/>
        </authorList>
    </citation>
    <scope>NUCLEOTIDE SEQUENCE [LARGE SCALE GENOMIC DNA]</scope>
    <source>
        <strain evidence="2 3">NIES-3715</strain>
    </source>
</reference>
<dbReference type="InterPro" id="IPR007312">
    <property type="entry name" value="Phosphoesterase"/>
</dbReference>
<evidence type="ECO:0000313" key="3">
    <source>
        <dbReference type="Proteomes" id="UP001054902"/>
    </source>
</evidence>
<name>A0AAD3D571_9STRA</name>
<proteinExistence type="predicted"/>
<dbReference type="AlphaFoldDB" id="A0AAD3D571"/>
<comment type="caution">
    <text evidence="2">The sequence shown here is derived from an EMBL/GenBank/DDBJ whole genome shotgun (WGS) entry which is preliminary data.</text>
</comment>
<dbReference type="PANTHER" id="PTHR31956">
    <property type="entry name" value="NON-SPECIFIC PHOSPHOLIPASE C4-RELATED"/>
    <property type="match status" value="1"/>
</dbReference>
<dbReference type="SUPFAM" id="SSF53649">
    <property type="entry name" value="Alkaline phosphatase-like"/>
    <property type="match status" value="1"/>
</dbReference>
<evidence type="ECO:0008006" key="4">
    <source>
        <dbReference type="Google" id="ProtNLM"/>
    </source>
</evidence>
<evidence type="ECO:0000256" key="1">
    <source>
        <dbReference type="ARBA" id="ARBA00022801"/>
    </source>
</evidence>
<keyword evidence="1" id="KW-0378">Hydrolase</keyword>
<dbReference type="InterPro" id="IPR017850">
    <property type="entry name" value="Alkaline_phosphatase_core_sf"/>
</dbReference>
<sequence>MTPAASLHLLHYVQCILQNIEFESLKALHSCKDQRLAYFFAYIVAERRRKGSGSVTTNFGETRIRNKIMKYSSRTFLFLLSLFPILQAKNEIPNISQIIVLMLENRSFDHMLGYLEGVDGVPKDQRILIDPAFPSLGSLPVTSQSNDIATDDPLHDYHSTKLQINNGRMDGFVKTQLMSGHNLTNPISMFHYETAPIIHTLAKEYAVFDAWHASFPGPTDPNRAFAMSGTSLGTCTNFNGTLYPQQSYIDYLNQNGHSAGGYYQTNLWFLGYFEDFKKPSNAAKIKELDEHFYKDLASGNLPEFTWLQPSISVQGKMPAWQHPDASVMEGERLLKKIYEAVRKSPNWEETVFIVTYDEHGGFYDHVAPPQNVPPPDDHACFDCKETYNFDSLGIRIPTVVVSPYISKGTVVSKGDGIQPVENSAFDSTSLMATVNDLLKIPESVPPLGNRMKWASKFTNLFYDSKGLRKDCIETLPELPPPPHFKEVVKQRGKEINEHLFASMLFFCKQNYGHEFTENELCPAARHKDKNQGSASDWILEEQEKYFRQRQMLFEIETKQSLRRSF</sequence>
<protein>
    <recommendedName>
        <fullName evidence="4">Phospholipase C</fullName>
    </recommendedName>
</protein>
<dbReference type="Pfam" id="PF04185">
    <property type="entry name" value="Phosphoesterase"/>
    <property type="match status" value="1"/>
</dbReference>
<dbReference type="Gene3D" id="3.40.720.10">
    <property type="entry name" value="Alkaline Phosphatase, subunit A"/>
    <property type="match status" value="1"/>
</dbReference>
<dbReference type="PANTHER" id="PTHR31956:SF1">
    <property type="entry name" value="NON-SPECIFIC PHOSPHOLIPASE C1"/>
    <property type="match status" value="1"/>
</dbReference>
<accession>A0AAD3D571</accession>
<dbReference type="Proteomes" id="UP001054902">
    <property type="component" value="Unassembled WGS sequence"/>
</dbReference>
<evidence type="ECO:0000313" key="2">
    <source>
        <dbReference type="EMBL" id="GFH57998.1"/>
    </source>
</evidence>
<organism evidence="2 3">
    <name type="scientific">Chaetoceros tenuissimus</name>
    <dbReference type="NCBI Taxonomy" id="426638"/>
    <lineage>
        <taxon>Eukaryota</taxon>
        <taxon>Sar</taxon>
        <taxon>Stramenopiles</taxon>
        <taxon>Ochrophyta</taxon>
        <taxon>Bacillariophyta</taxon>
        <taxon>Coscinodiscophyceae</taxon>
        <taxon>Chaetocerotophycidae</taxon>
        <taxon>Chaetocerotales</taxon>
        <taxon>Chaetocerotaceae</taxon>
        <taxon>Chaetoceros</taxon>
    </lineage>
</organism>
<dbReference type="GO" id="GO:0042578">
    <property type="term" value="F:phosphoric ester hydrolase activity"/>
    <property type="evidence" value="ECO:0007669"/>
    <property type="project" value="UniProtKB-ARBA"/>
</dbReference>
<gene>
    <name evidence="2" type="ORF">CTEN210_14474</name>
</gene>
<dbReference type="GO" id="GO:0009395">
    <property type="term" value="P:phospholipid catabolic process"/>
    <property type="evidence" value="ECO:0007669"/>
    <property type="project" value="TreeGrafter"/>
</dbReference>